<keyword evidence="3" id="KW-1133">Transmembrane helix</keyword>
<evidence type="ECO:0000313" key="5">
    <source>
        <dbReference type="RefSeq" id="XP_006813052.1"/>
    </source>
</evidence>
<comment type="similarity">
    <text evidence="1">Belongs to the apolipoprotein L family.</text>
</comment>
<feature type="transmembrane region" description="Helical" evidence="3">
    <location>
        <begin position="79"/>
        <end position="101"/>
    </location>
</feature>
<evidence type="ECO:0000256" key="3">
    <source>
        <dbReference type="SAM" id="Phobius"/>
    </source>
</evidence>
<feature type="coiled-coil region" evidence="2">
    <location>
        <begin position="219"/>
        <end position="257"/>
    </location>
</feature>
<accession>A0ABM0LZ61</accession>
<dbReference type="Pfam" id="PF05461">
    <property type="entry name" value="ApoL"/>
    <property type="match status" value="1"/>
</dbReference>
<feature type="transmembrane region" description="Helical" evidence="3">
    <location>
        <begin position="50"/>
        <end position="73"/>
    </location>
</feature>
<dbReference type="GeneID" id="102800800"/>
<evidence type="ECO:0000256" key="2">
    <source>
        <dbReference type="SAM" id="Coils"/>
    </source>
</evidence>
<dbReference type="RefSeq" id="XP_006813052.1">
    <property type="nucleotide sequence ID" value="XM_006812989.1"/>
</dbReference>
<evidence type="ECO:0000313" key="4">
    <source>
        <dbReference type="Proteomes" id="UP000694865"/>
    </source>
</evidence>
<protein>
    <submittedName>
        <fullName evidence="5">Apolipoprotein L3-like</fullName>
    </submittedName>
</protein>
<keyword evidence="3" id="KW-0812">Transmembrane</keyword>
<keyword evidence="2" id="KW-0175">Coiled coil</keyword>
<keyword evidence="3" id="KW-0472">Membrane</keyword>
<evidence type="ECO:0000256" key="1">
    <source>
        <dbReference type="ARBA" id="ARBA00010090"/>
    </source>
</evidence>
<dbReference type="PANTHER" id="PTHR14096">
    <property type="entry name" value="APOLIPOPROTEIN L"/>
    <property type="match status" value="1"/>
</dbReference>
<dbReference type="PANTHER" id="PTHR14096:SF28">
    <property type="entry name" value="APOLIPOPROTEIN L, 1-RELATED"/>
    <property type="match status" value="1"/>
</dbReference>
<proteinExistence type="inferred from homology"/>
<keyword evidence="4" id="KW-1185">Reference proteome</keyword>
<dbReference type="Gene3D" id="1.20.1170.10">
    <property type="match status" value="1"/>
</dbReference>
<name>A0ABM0LZ61_SACKO</name>
<dbReference type="InterPro" id="IPR008405">
    <property type="entry name" value="ApoL"/>
</dbReference>
<gene>
    <name evidence="5" type="primary">LOC102800800</name>
</gene>
<organism evidence="4 5">
    <name type="scientific">Saccoglossus kowalevskii</name>
    <name type="common">Acorn worm</name>
    <dbReference type="NCBI Taxonomy" id="10224"/>
    <lineage>
        <taxon>Eukaryota</taxon>
        <taxon>Metazoa</taxon>
        <taxon>Hemichordata</taxon>
        <taxon>Enteropneusta</taxon>
        <taxon>Harrimaniidae</taxon>
        <taxon>Saccoglossus</taxon>
    </lineage>
</organism>
<dbReference type="Proteomes" id="UP000694865">
    <property type="component" value="Unplaced"/>
</dbReference>
<sequence length="262" mass="27976">MNVELVEAQSTYLNHIKVLVATRKKTIGKLNELANELDNVNTNVNISKTVGFSGAIVGGGLAIGGILATILTAGAAAPIVAAVGIGVGVGGTLTSTGSMIAKKIIDGKTFKEAAALVQKELQARDEVSKQSHKLEQIISEYTSEGSHIKNGITIVKTGYNAYKDIKTTLKPLAVSGTSSIGIGTLKISLNIARTLAKVNIVLSSFSIGFDIYQLVKTAIELAKKRKSKTGDKIRELMRELETQLDDLERVVDEIQSNDSRYY</sequence>
<reference evidence="5" key="1">
    <citation type="submission" date="2025-08" db="UniProtKB">
        <authorList>
            <consortium name="RefSeq"/>
        </authorList>
    </citation>
    <scope>IDENTIFICATION</scope>
    <source>
        <tissue evidence="5">Testes</tissue>
    </source>
</reference>